<proteinExistence type="inferred from homology"/>
<evidence type="ECO:0000256" key="9">
    <source>
        <dbReference type="SAM" id="MobiDB-lite"/>
    </source>
</evidence>
<dbReference type="GO" id="GO:0042773">
    <property type="term" value="P:ATP synthesis coupled electron transport"/>
    <property type="evidence" value="ECO:0007669"/>
    <property type="project" value="InterPro"/>
</dbReference>
<keyword evidence="13" id="KW-1185">Reference proteome</keyword>
<feature type="transmembrane region" description="Helical" evidence="7">
    <location>
        <begin position="387"/>
        <end position="407"/>
    </location>
</feature>
<dbReference type="PANTHER" id="PTHR42829">
    <property type="entry name" value="NADH-UBIQUINONE OXIDOREDUCTASE CHAIN 5"/>
    <property type="match status" value="1"/>
</dbReference>
<reference evidence="12 13" key="1">
    <citation type="submission" date="2019-11" db="EMBL/GenBank/DDBJ databases">
        <title>Genome sequences of 17 halophilic strains isolated from different environments.</title>
        <authorList>
            <person name="Furrow R.E."/>
        </authorList>
    </citation>
    <scope>NUCLEOTIDE SEQUENCE [LARGE SCALE GENOMIC DNA]</scope>
    <source>
        <strain evidence="12 13">22507_15_FS</strain>
    </source>
</reference>
<dbReference type="GO" id="GO:0012505">
    <property type="term" value="C:endomembrane system"/>
    <property type="evidence" value="ECO:0007669"/>
    <property type="project" value="UniProtKB-SubCell"/>
</dbReference>
<evidence type="ECO:0000256" key="1">
    <source>
        <dbReference type="ARBA" id="ARBA00004127"/>
    </source>
</evidence>
<dbReference type="OrthoDB" id="9811798at2"/>
<dbReference type="GO" id="GO:0005886">
    <property type="term" value="C:plasma membrane"/>
    <property type="evidence" value="ECO:0007669"/>
    <property type="project" value="UniProtKB-SubCell"/>
</dbReference>
<dbReference type="InterPro" id="IPR003945">
    <property type="entry name" value="NU5C-like"/>
</dbReference>
<feature type="transmembrane region" description="Helical" evidence="7">
    <location>
        <begin position="360"/>
        <end position="381"/>
    </location>
</feature>
<gene>
    <name evidence="7" type="primary">dabB</name>
    <name evidence="12" type="ORF">GLW01_01365</name>
</gene>
<comment type="subcellular location">
    <subcellularLocation>
        <location evidence="7">Cell membrane</location>
        <topology evidence="7">Multi-pass membrane protein</topology>
    </subcellularLocation>
    <subcellularLocation>
        <location evidence="1">Endomembrane system</location>
        <topology evidence="1">Multi-pass membrane protein</topology>
    </subcellularLocation>
    <subcellularLocation>
        <location evidence="8">Membrane</location>
        <topology evidence="8">Multi-pass membrane protein</topology>
    </subcellularLocation>
</comment>
<evidence type="ECO:0000313" key="13">
    <source>
        <dbReference type="Proteomes" id="UP000460751"/>
    </source>
</evidence>
<dbReference type="Proteomes" id="UP000460751">
    <property type="component" value="Unassembled WGS sequence"/>
</dbReference>
<comment type="subunit">
    <text evidence="7">Forms a complex with DabA.</text>
</comment>
<dbReference type="PANTHER" id="PTHR42829:SF1">
    <property type="entry name" value="INORGANIC CARBON TRANSPORTER SUBUNIT DABB-RELATED"/>
    <property type="match status" value="1"/>
</dbReference>
<evidence type="ECO:0000256" key="2">
    <source>
        <dbReference type="ARBA" id="ARBA00022448"/>
    </source>
</evidence>
<evidence type="ECO:0000256" key="3">
    <source>
        <dbReference type="ARBA" id="ARBA00022475"/>
    </source>
</evidence>
<dbReference type="HAMAP" id="MF_00862">
    <property type="entry name" value="DabB"/>
    <property type="match status" value="1"/>
</dbReference>
<dbReference type="InterPro" id="IPR001750">
    <property type="entry name" value="ND/Mrp_TM"/>
</dbReference>
<feature type="transmembrane region" description="Helical" evidence="7">
    <location>
        <begin position="452"/>
        <end position="470"/>
    </location>
</feature>
<evidence type="ECO:0000256" key="5">
    <source>
        <dbReference type="ARBA" id="ARBA00022989"/>
    </source>
</evidence>
<feature type="transmembrane region" description="Helical" evidence="7">
    <location>
        <begin position="170"/>
        <end position="190"/>
    </location>
</feature>
<comment type="caution">
    <text evidence="12">The sequence shown here is derived from an EMBL/GenBank/DDBJ whole genome shotgun (WGS) entry which is preliminary data.</text>
</comment>
<evidence type="ECO:0000259" key="11">
    <source>
        <dbReference type="Pfam" id="PF00662"/>
    </source>
</evidence>
<feature type="transmembrane region" description="Helical" evidence="7">
    <location>
        <begin position="41"/>
        <end position="61"/>
    </location>
</feature>
<evidence type="ECO:0000256" key="6">
    <source>
        <dbReference type="ARBA" id="ARBA00023136"/>
    </source>
</evidence>
<feature type="transmembrane region" description="Helical" evidence="7">
    <location>
        <begin position="12"/>
        <end position="29"/>
    </location>
</feature>
<evidence type="ECO:0000256" key="4">
    <source>
        <dbReference type="ARBA" id="ARBA00022692"/>
    </source>
</evidence>
<name>A0A9X5B339_9GAMM</name>
<evidence type="ECO:0000256" key="7">
    <source>
        <dbReference type="HAMAP-Rule" id="MF_00862"/>
    </source>
</evidence>
<feature type="transmembrane region" description="Helical" evidence="7">
    <location>
        <begin position="109"/>
        <end position="136"/>
    </location>
</feature>
<dbReference type="Pfam" id="PF00361">
    <property type="entry name" value="Proton_antipo_M"/>
    <property type="match status" value="1"/>
</dbReference>
<comment type="function">
    <text evidence="7">Part of an energy-coupled inorganic carbon pump.</text>
</comment>
<evidence type="ECO:0000259" key="10">
    <source>
        <dbReference type="Pfam" id="PF00361"/>
    </source>
</evidence>
<accession>A0A9X5B339</accession>
<keyword evidence="4 7" id="KW-0812">Transmembrane</keyword>
<dbReference type="EMBL" id="WMEX01000001">
    <property type="protein sequence ID" value="MYL25436.1"/>
    <property type="molecule type" value="Genomic_DNA"/>
</dbReference>
<dbReference type="InterPro" id="IPR001516">
    <property type="entry name" value="Proton_antipo_N"/>
</dbReference>
<dbReference type="InterPro" id="IPR046396">
    <property type="entry name" value="Transporter_DabB"/>
</dbReference>
<feature type="transmembrane region" description="Helical" evidence="7">
    <location>
        <begin position="67"/>
        <end position="88"/>
    </location>
</feature>
<feature type="domain" description="NADH:quinone oxidoreductase/Mrp antiporter transmembrane" evidence="10">
    <location>
        <begin position="124"/>
        <end position="342"/>
    </location>
</feature>
<dbReference type="AlphaFoldDB" id="A0A9X5B339"/>
<sequence>MPWFFDLNGYLPALLPLAWLSAAFIPCLPKLHRQHWLLTQVFASAAVVLAFAILATTLHSATPTHHFPLLAADSLSAVMVLMTSLVGWSILRFSRNYIDGEPGRLRFTLWFSLTLTSVTVLVLASHLAVLALAWLATSLSLHRLLVFYPDRAKALLAAHKKFLVSRLADIMLVTGFVLIAQGLGSADIAMINERLQAGAGNGALSLEVAAVLIVLAAALKSAQLPFHGWLIQVMEAPTPVSALLHAGVVNMGGYLLIRLSPLLEATQFAVWLLLAIALATVAIASLVMMTRISIKVMLAWSTTAQMGFMLLECALGLYHLALVHLVAHSFYKAHTFLSSGQAPMQSLIRRGSNEVGRPRPAIWVLALSAGLGIFMLGHYVFGKPITMATLLTGAVLVTAVASLLAELGGALGHAGWRKALAASFAITGAYLLAEQIFGGLVPASAMPPAPSAFLLAAGVLALLLVARAHIMHRPEARLWQRVRPLLFNGLYLDEAFTRITFTLWPPKPRARREQPEPAPIYPDEGVSS</sequence>
<keyword evidence="6 7" id="KW-0472">Membrane</keyword>
<dbReference type="GO" id="GO:0015990">
    <property type="term" value="P:electron transport coupled proton transport"/>
    <property type="evidence" value="ECO:0007669"/>
    <property type="project" value="TreeGrafter"/>
</dbReference>
<dbReference type="Pfam" id="PF00662">
    <property type="entry name" value="Proton_antipo_N"/>
    <property type="match status" value="1"/>
</dbReference>
<comment type="similarity">
    <text evidence="7">Belongs to the inorganic carbon transporter (TC 9.A.2) DabB family.</text>
</comment>
<dbReference type="GO" id="GO:0008137">
    <property type="term" value="F:NADH dehydrogenase (ubiquinone) activity"/>
    <property type="evidence" value="ECO:0007669"/>
    <property type="project" value="InterPro"/>
</dbReference>
<keyword evidence="2 7" id="KW-0813">Transport</keyword>
<feature type="region of interest" description="Disordered" evidence="9">
    <location>
        <begin position="507"/>
        <end position="528"/>
    </location>
</feature>
<dbReference type="RefSeq" id="WP_160897881.1">
    <property type="nucleotide sequence ID" value="NZ_WMEX01000001.1"/>
</dbReference>
<feature type="transmembrane region" description="Helical" evidence="7">
    <location>
        <begin position="239"/>
        <end position="257"/>
    </location>
</feature>
<protein>
    <recommendedName>
        <fullName evidence="7">Probable inorganic carbon transporter subunit DabB</fullName>
    </recommendedName>
</protein>
<organism evidence="12 13">
    <name type="scientific">Vreelandella halophila</name>
    <dbReference type="NCBI Taxonomy" id="86177"/>
    <lineage>
        <taxon>Bacteria</taxon>
        <taxon>Pseudomonadati</taxon>
        <taxon>Pseudomonadota</taxon>
        <taxon>Gammaproteobacteria</taxon>
        <taxon>Oceanospirillales</taxon>
        <taxon>Halomonadaceae</taxon>
        <taxon>Vreelandella</taxon>
    </lineage>
</organism>
<evidence type="ECO:0000313" key="12">
    <source>
        <dbReference type="EMBL" id="MYL25436.1"/>
    </source>
</evidence>
<evidence type="ECO:0000256" key="8">
    <source>
        <dbReference type="RuleBase" id="RU000320"/>
    </source>
</evidence>
<feature type="transmembrane region" description="Helical" evidence="7">
    <location>
        <begin position="269"/>
        <end position="294"/>
    </location>
</feature>
<dbReference type="NCBIfam" id="NF006029">
    <property type="entry name" value="PRK08168.1"/>
    <property type="match status" value="1"/>
</dbReference>
<feature type="domain" description="NADH-Ubiquinone oxidoreductase (complex I) chain 5 N-terminal" evidence="11">
    <location>
        <begin position="71"/>
        <end position="107"/>
    </location>
</feature>
<feature type="transmembrane region" description="Helical" evidence="7">
    <location>
        <begin position="202"/>
        <end position="219"/>
    </location>
</feature>
<keyword evidence="3 7" id="KW-1003">Cell membrane</keyword>
<dbReference type="GO" id="GO:0003954">
    <property type="term" value="F:NADH dehydrogenase activity"/>
    <property type="evidence" value="ECO:0007669"/>
    <property type="project" value="TreeGrafter"/>
</dbReference>
<dbReference type="PRINTS" id="PR01434">
    <property type="entry name" value="NADHDHGNASE5"/>
</dbReference>
<feature type="transmembrane region" description="Helical" evidence="7">
    <location>
        <begin position="306"/>
        <end position="327"/>
    </location>
</feature>
<keyword evidence="5 7" id="KW-1133">Transmembrane helix</keyword>
<feature type="transmembrane region" description="Helical" evidence="7">
    <location>
        <begin position="419"/>
        <end position="440"/>
    </location>
</feature>